<dbReference type="InterPro" id="IPR051795">
    <property type="entry name" value="Glycosyl_Hydrlase_43"/>
</dbReference>
<keyword evidence="3 6" id="KW-0326">Glycosidase</keyword>
<reference evidence="9" key="1">
    <citation type="submission" date="2019-08" db="EMBL/GenBank/DDBJ databases">
        <title>Limnoglobus roseus gen. nov., sp. nov., a novel freshwater planctomycete with a giant genome from the family Gemmataceae.</title>
        <authorList>
            <person name="Kulichevskaya I.S."/>
            <person name="Naumoff D.G."/>
            <person name="Miroshnikov K."/>
            <person name="Ivanova A."/>
            <person name="Philippov D.A."/>
            <person name="Hakobyan A."/>
            <person name="Rijpstra I.C."/>
            <person name="Sinninghe Damste J.S."/>
            <person name="Liesack W."/>
            <person name="Dedysh S.N."/>
        </authorList>
    </citation>
    <scope>NUCLEOTIDE SEQUENCE [LARGE SCALE GENOMIC DNA]</scope>
    <source>
        <strain evidence="9">PX52</strain>
    </source>
</reference>
<gene>
    <name evidence="8" type="ORF">PX52LOC_01880</name>
</gene>
<feature type="site" description="Important for catalytic activity, responsible for pKa modulation of the active site Glu and correct orientation of both the proton donor and substrate" evidence="5">
    <location>
        <position position="234"/>
    </location>
</feature>
<evidence type="ECO:0000256" key="6">
    <source>
        <dbReference type="RuleBase" id="RU361187"/>
    </source>
</evidence>
<dbReference type="AlphaFoldDB" id="A0A5C1A8X0"/>
<feature type="active site" description="Proton donor" evidence="4">
    <location>
        <position position="289"/>
    </location>
</feature>
<evidence type="ECO:0000256" key="4">
    <source>
        <dbReference type="PIRSR" id="PIRSR606710-1"/>
    </source>
</evidence>
<sequence length="391" mass="42898">MTPFPSRRALLTAGAALVTRPLAVWAAQEKPPPAPFTSPADVYSGISGPGEAVVGDGSGGYRSGYEGLMYKGGKPAKKGWFTAEWGNRATGYAVKDGLLPPIRPLWDLHLRDTVITVGGDGRYYMTGSSGDNIWDRNDGIELWRSDDLKAWDYLGLVWSFDKDGTWQKAWGKRRNTTMRAVWAPELCYVKKNYYLTFSLASGAGTGLLKSTTGKPEGPYVTANRPDARLTGGIDATLFEDGDKVYFTWGRGGSIALMKDDMSGFDGEPKKVKFEKPADGSWTRDEVAQEGASLFKRDGKYYLGGAAFYKGRYSSVVAIADHVYGPYKQWHEAVPCGGGTNYFRDKSGGWWCCYFGNDDQSPWREKPGAVRVEFAADGKIVVAKNQPFAPPK</sequence>
<evidence type="ECO:0000313" key="9">
    <source>
        <dbReference type="Proteomes" id="UP000324974"/>
    </source>
</evidence>
<keyword evidence="2 6" id="KW-0378">Hydrolase</keyword>
<accession>A0A5C1A8X0</accession>
<evidence type="ECO:0000256" key="5">
    <source>
        <dbReference type="PIRSR" id="PIRSR606710-2"/>
    </source>
</evidence>
<keyword evidence="7" id="KW-0732">Signal</keyword>
<protein>
    <submittedName>
        <fullName evidence="8">Inverting glycoside hydrolase</fullName>
    </submittedName>
</protein>
<feature type="active site" description="Proton acceptor" evidence="4">
    <location>
        <position position="112"/>
    </location>
</feature>
<evidence type="ECO:0000256" key="1">
    <source>
        <dbReference type="ARBA" id="ARBA00009865"/>
    </source>
</evidence>
<proteinExistence type="inferred from homology"/>
<dbReference type="PANTHER" id="PTHR42812">
    <property type="entry name" value="BETA-XYLOSIDASE"/>
    <property type="match status" value="1"/>
</dbReference>
<evidence type="ECO:0000313" key="8">
    <source>
        <dbReference type="EMBL" id="QEL14975.1"/>
    </source>
</evidence>
<dbReference type="InterPro" id="IPR023296">
    <property type="entry name" value="Glyco_hydro_beta-prop_sf"/>
</dbReference>
<dbReference type="GO" id="GO:0004553">
    <property type="term" value="F:hydrolase activity, hydrolyzing O-glycosyl compounds"/>
    <property type="evidence" value="ECO:0007669"/>
    <property type="project" value="InterPro"/>
</dbReference>
<keyword evidence="9" id="KW-1185">Reference proteome</keyword>
<dbReference type="SUPFAM" id="SSF75005">
    <property type="entry name" value="Arabinanase/levansucrase/invertase"/>
    <property type="match status" value="1"/>
</dbReference>
<dbReference type="Pfam" id="PF04616">
    <property type="entry name" value="Glyco_hydro_43"/>
    <property type="match status" value="1"/>
</dbReference>
<dbReference type="RefSeq" id="WP_218575308.1">
    <property type="nucleotide sequence ID" value="NZ_CP042425.1"/>
</dbReference>
<name>A0A5C1A8X0_9BACT</name>
<comment type="similarity">
    <text evidence="1 6">Belongs to the glycosyl hydrolase 43 family.</text>
</comment>
<dbReference type="Gene3D" id="2.115.10.20">
    <property type="entry name" value="Glycosyl hydrolase domain, family 43"/>
    <property type="match status" value="1"/>
</dbReference>
<dbReference type="KEGG" id="lrs:PX52LOC_01880"/>
<dbReference type="InterPro" id="IPR006710">
    <property type="entry name" value="Glyco_hydro_43"/>
</dbReference>
<dbReference type="GO" id="GO:0005975">
    <property type="term" value="P:carbohydrate metabolic process"/>
    <property type="evidence" value="ECO:0007669"/>
    <property type="project" value="InterPro"/>
</dbReference>
<dbReference type="CDD" id="cd08986">
    <property type="entry name" value="GH43-like"/>
    <property type="match status" value="1"/>
</dbReference>
<organism evidence="8 9">
    <name type="scientific">Limnoglobus roseus</name>
    <dbReference type="NCBI Taxonomy" id="2598579"/>
    <lineage>
        <taxon>Bacteria</taxon>
        <taxon>Pseudomonadati</taxon>
        <taxon>Planctomycetota</taxon>
        <taxon>Planctomycetia</taxon>
        <taxon>Gemmatales</taxon>
        <taxon>Gemmataceae</taxon>
        <taxon>Limnoglobus</taxon>
    </lineage>
</organism>
<dbReference type="EMBL" id="CP042425">
    <property type="protein sequence ID" value="QEL14975.1"/>
    <property type="molecule type" value="Genomic_DNA"/>
</dbReference>
<dbReference type="PANTHER" id="PTHR42812:SF14">
    <property type="entry name" value="SECRETED PROTEIN"/>
    <property type="match status" value="1"/>
</dbReference>
<dbReference type="Proteomes" id="UP000324974">
    <property type="component" value="Chromosome"/>
</dbReference>
<feature type="signal peptide" evidence="7">
    <location>
        <begin position="1"/>
        <end position="26"/>
    </location>
</feature>
<feature type="chain" id="PRO_5022925068" evidence="7">
    <location>
        <begin position="27"/>
        <end position="391"/>
    </location>
</feature>
<evidence type="ECO:0000256" key="3">
    <source>
        <dbReference type="ARBA" id="ARBA00023295"/>
    </source>
</evidence>
<evidence type="ECO:0000256" key="2">
    <source>
        <dbReference type="ARBA" id="ARBA00022801"/>
    </source>
</evidence>
<evidence type="ECO:0000256" key="7">
    <source>
        <dbReference type="SAM" id="SignalP"/>
    </source>
</evidence>